<evidence type="ECO:0008006" key="3">
    <source>
        <dbReference type="Google" id="ProtNLM"/>
    </source>
</evidence>
<dbReference type="EMBL" id="JARWAL010000010">
    <property type="protein sequence ID" value="MDR5893590.1"/>
    <property type="molecule type" value="Genomic_DNA"/>
</dbReference>
<comment type="caution">
    <text evidence="1">The sequence shown here is derived from an EMBL/GenBank/DDBJ whole genome shotgun (WGS) entry which is preliminary data.</text>
</comment>
<keyword evidence="2" id="KW-1185">Reference proteome</keyword>
<proteinExistence type="predicted"/>
<evidence type="ECO:0000313" key="1">
    <source>
        <dbReference type="EMBL" id="MDR5893590.1"/>
    </source>
</evidence>
<dbReference type="Proteomes" id="UP001252270">
    <property type="component" value="Unassembled WGS sequence"/>
</dbReference>
<gene>
    <name evidence="1" type="ORF">QC820_12295</name>
</gene>
<sequence length="217" mass="24191">MVQPGGDYRRNPAWTVLSGDFEVDDSGLRSLVAATPRAGRESRRLGAERPEEIGLAMLELILEQSGSVRRDEVPSAVEPARIFVNAPVDDAFRMELELASRQRPGSLELGLFQGNQPDGNGYRLVYAPGARPGLSLVRITAAGVEVMARHDARLDLEDGRFHRIVWNRDESGEMQVHVDDQRLLRVQDTALRSRFQGFVLANQGGDYTLGRVRLEER</sequence>
<accession>A0ABU1GP32</accession>
<evidence type="ECO:0000313" key="2">
    <source>
        <dbReference type="Proteomes" id="UP001252270"/>
    </source>
</evidence>
<organism evidence="1 2">
    <name type="scientific">Halomonas mongoliensis</name>
    <dbReference type="NCBI Taxonomy" id="321265"/>
    <lineage>
        <taxon>Bacteria</taxon>
        <taxon>Pseudomonadati</taxon>
        <taxon>Pseudomonadota</taxon>
        <taxon>Gammaproteobacteria</taxon>
        <taxon>Oceanospirillales</taxon>
        <taxon>Halomonadaceae</taxon>
        <taxon>Halomonas</taxon>
    </lineage>
</organism>
<name>A0ABU1GP32_9GAMM</name>
<reference evidence="1 2" key="1">
    <citation type="submission" date="2023-04" db="EMBL/GenBank/DDBJ databases">
        <title>A long-awaited taxogenomic arrangement of the family Halomonadaceae.</title>
        <authorList>
            <person name="De La Haba R."/>
            <person name="Chuvochina M."/>
            <person name="Wittouck S."/>
            <person name="Arahal D.R."/>
            <person name="Sanchez-Porro C."/>
            <person name="Hugenholtz P."/>
            <person name="Ventosa A."/>
        </authorList>
    </citation>
    <scope>NUCLEOTIDE SEQUENCE [LARGE SCALE GENOMIC DNA]</scope>
    <source>
        <strain evidence="1 2">DSM 17332</strain>
    </source>
</reference>
<protein>
    <recommendedName>
        <fullName evidence="3">Laminin G domain-containing protein</fullName>
    </recommendedName>
</protein>